<protein>
    <submittedName>
        <fullName evidence="2">Uncharacterized protein</fullName>
    </submittedName>
</protein>
<dbReference type="Proteomes" id="UP000294535">
    <property type="component" value="Unassembled WGS sequence"/>
</dbReference>
<reference evidence="2 3" key="1">
    <citation type="submission" date="2019-03" db="EMBL/GenBank/DDBJ databases">
        <title>Genomic Encyclopedia of Type Strains, Phase III (KMG-III): the genomes of soil and plant-associated and newly described type strains.</title>
        <authorList>
            <person name="Whitman W."/>
        </authorList>
    </citation>
    <scope>NUCLEOTIDE SEQUENCE [LARGE SCALE GENOMIC DNA]</scope>
    <source>
        <strain evidence="2 3">CECT 8446</strain>
    </source>
</reference>
<evidence type="ECO:0000313" key="2">
    <source>
        <dbReference type="EMBL" id="TDQ18600.1"/>
    </source>
</evidence>
<dbReference type="AlphaFoldDB" id="A0A4R6T6K2"/>
<sequence>MNWIKSNYPTLIAFVFATLLVIGYFNTRFDERVFLGILGIMATMYLGTLRTRMEHDKLFKELFTDFNTKYDNQLNDLLNDLRANPERDLEPEETQMIFDYFNLCAEEYLWRKKGRIPSDVWEAWKAGIQSNLEIPQVRELFNKEAKDKKQEYLIMD</sequence>
<organism evidence="2 3">
    <name type="scientific">Algoriphagus boseongensis</name>
    <dbReference type="NCBI Taxonomy" id="1442587"/>
    <lineage>
        <taxon>Bacteria</taxon>
        <taxon>Pseudomonadati</taxon>
        <taxon>Bacteroidota</taxon>
        <taxon>Cytophagia</taxon>
        <taxon>Cytophagales</taxon>
        <taxon>Cyclobacteriaceae</taxon>
        <taxon>Algoriphagus</taxon>
    </lineage>
</organism>
<keyword evidence="1" id="KW-1133">Transmembrane helix</keyword>
<dbReference type="EMBL" id="SNYF01000005">
    <property type="protein sequence ID" value="TDQ18600.1"/>
    <property type="molecule type" value="Genomic_DNA"/>
</dbReference>
<dbReference type="OrthoDB" id="800044at2"/>
<evidence type="ECO:0000313" key="3">
    <source>
        <dbReference type="Proteomes" id="UP000294535"/>
    </source>
</evidence>
<keyword evidence="1" id="KW-0812">Transmembrane</keyword>
<keyword evidence="1" id="KW-0472">Membrane</keyword>
<evidence type="ECO:0000256" key="1">
    <source>
        <dbReference type="SAM" id="Phobius"/>
    </source>
</evidence>
<comment type="caution">
    <text evidence="2">The sequence shown here is derived from an EMBL/GenBank/DDBJ whole genome shotgun (WGS) entry which is preliminary data.</text>
</comment>
<feature type="transmembrane region" description="Helical" evidence="1">
    <location>
        <begin position="32"/>
        <end position="49"/>
    </location>
</feature>
<accession>A0A4R6T6K2</accession>
<keyword evidence="3" id="KW-1185">Reference proteome</keyword>
<name>A0A4R6T6K2_9BACT</name>
<gene>
    <name evidence="2" type="ORF">DFQ04_0404</name>
</gene>
<feature type="transmembrane region" description="Helical" evidence="1">
    <location>
        <begin position="7"/>
        <end position="26"/>
    </location>
</feature>
<dbReference type="RefSeq" id="WP_133552160.1">
    <property type="nucleotide sequence ID" value="NZ_SNYF01000005.1"/>
</dbReference>
<proteinExistence type="predicted"/>